<evidence type="ECO:0000313" key="2">
    <source>
        <dbReference type="Proteomes" id="UP000008892"/>
    </source>
</evidence>
<dbReference type="GeneID" id="14010476"/>
<dbReference type="KEGG" id="vg:14010476"/>
<dbReference type="RefSeq" id="YP_007004695.1">
    <property type="nucleotide sequence ID" value="NC_019504.1"/>
</dbReference>
<sequence length="54" mass="6180">MMICYLKSTGRCYEPVMFSHIQEVIPLGRSGIKSLFFCSLFNLKRSNSIFVSVT</sequence>
<dbReference type="EMBL" id="HQ728264">
    <property type="protein sequence ID" value="AEJ81421.1"/>
    <property type="molecule type" value="Genomic_DNA"/>
</dbReference>
<proteinExistence type="predicted"/>
<reference evidence="1 2" key="1">
    <citation type="journal article" date="2011" name="Appl. Environ. Microbiol.">
        <title>Novel Virulent and Broad-Host-Range Erwinia amylovora Bacteriophages Reveal a High Degree of Mosaicism and a Relationship to Enterobacteriaceae Phages.</title>
        <authorList>
            <person name="Born Y."/>
            <person name="Fieseler L."/>
            <person name="Marazzi J."/>
            <person name="Lurz R."/>
            <person name="Duffy B."/>
            <person name="Loessner M.J."/>
        </authorList>
    </citation>
    <scope>NUCLEOTIDE SEQUENCE [LARGE SCALE GENOMIC DNA]</scope>
</reference>
<protein>
    <submittedName>
        <fullName evidence="1">Gp45</fullName>
    </submittedName>
</protein>
<dbReference type="Proteomes" id="UP000008892">
    <property type="component" value="Segment"/>
</dbReference>
<accession>G0YPZ4</accession>
<keyword evidence="2" id="KW-1185">Reference proteome</keyword>
<organism evidence="1 2">
    <name type="scientific">Erwinia phage vB_EamM-Y2</name>
    <dbReference type="NCBI Taxonomy" id="1051676"/>
    <lineage>
        <taxon>Viruses</taxon>
        <taxon>Duplodnaviria</taxon>
        <taxon>Heunggongvirae</taxon>
        <taxon>Uroviricota</taxon>
        <taxon>Caudoviricetes</taxon>
        <taxon>Chaseviridae</taxon>
        <taxon>Cleopatravirinae</taxon>
        <taxon>Loessnervirus</taxon>
        <taxon>Loessnervirus Y2</taxon>
    </lineage>
</organism>
<name>G0YPZ4_9CAUD</name>
<evidence type="ECO:0000313" key="1">
    <source>
        <dbReference type="EMBL" id="AEJ81421.1"/>
    </source>
</evidence>